<dbReference type="Proteomes" id="UP000275078">
    <property type="component" value="Unassembled WGS sequence"/>
</dbReference>
<dbReference type="OrthoDB" id="3926209at2759"/>
<dbReference type="PANTHER" id="PTHR47843">
    <property type="entry name" value="BTB DOMAIN-CONTAINING PROTEIN-RELATED"/>
    <property type="match status" value="1"/>
</dbReference>
<feature type="compositionally biased region" description="Low complexity" evidence="1">
    <location>
        <begin position="41"/>
        <end position="52"/>
    </location>
</feature>
<gene>
    <name evidence="3" type="ORF">BJ508DRAFT_320506</name>
</gene>
<evidence type="ECO:0000313" key="3">
    <source>
        <dbReference type="EMBL" id="RPA87493.1"/>
    </source>
</evidence>
<evidence type="ECO:0000313" key="4">
    <source>
        <dbReference type="Proteomes" id="UP000275078"/>
    </source>
</evidence>
<feature type="domain" description="BTB" evidence="2">
    <location>
        <begin position="93"/>
        <end position="156"/>
    </location>
</feature>
<dbReference type="SUPFAM" id="SSF54695">
    <property type="entry name" value="POZ domain"/>
    <property type="match status" value="1"/>
</dbReference>
<feature type="region of interest" description="Disordered" evidence="1">
    <location>
        <begin position="1"/>
        <end position="79"/>
    </location>
</feature>
<dbReference type="EMBL" id="ML119646">
    <property type="protein sequence ID" value="RPA87493.1"/>
    <property type="molecule type" value="Genomic_DNA"/>
</dbReference>
<feature type="compositionally biased region" description="Acidic residues" evidence="1">
    <location>
        <begin position="28"/>
        <end position="40"/>
    </location>
</feature>
<feature type="compositionally biased region" description="Acidic residues" evidence="1">
    <location>
        <begin position="53"/>
        <end position="62"/>
    </location>
</feature>
<protein>
    <recommendedName>
        <fullName evidence="2">BTB domain-containing protein</fullName>
    </recommendedName>
</protein>
<dbReference type="Gene3D" id="3.30.710.10">
    <property type="entry name" value="Potassium Channel Kv1.1, Chain A"/>
    <property type="match status" value="1"/>
</dbReference>
<dbReference type="PROSITE" id="PS50097">
    <property type="entry name" value="BTB"/>
    <property type="match status" value="1"/>
</dbReference>
<evidence type="ECO:0000259" key="2">
    <source>
        <dbReference type="PROSITE" id="PS50097"/>
    </source>
</evidence>
<evidence type="ECO:0000256" key="1">
    <source>
        <dbReference type="SAM" id="MobiDB-lite"/>
    </source>
</evidence>
<dbReference type="InterPro" id="IPR000210">
    <property type="entry name" value="BTB/POZ_dom"/>
</dbReference>
<dbReference type="InterPro" id="IPR011333">
    <property type="entry name" value="SKP1/BTB/POZ_sf"/>
</dbReference>
<sequence>MDSKEHLSATNPEVTNTPGVEEPVQDVAEGDQMEGVEATEEPAASTAAATATEEPEVIALDDDNGKGSMPPPPAPAPKRTKLTFVEHLKSPIVTLLVGTPPAQSTLTAHQSLLTMSPYFARLCEDLPTKAGLYEIRLPEDELEPMGCFLQYLYTGDYFPKIIKGVSGEDTLEEDPELEESTATDKDGTQLLKHAKVYTLADKLGLEELKTLAHSKIHRINSTAVGELEYARYVYGNTDTKDVTIRAPIATFWAHKSYVLRHQAQKEFKDMILDFPQFAYDILTIVLDVKEKEREKRAESSQAGAASSQKIGRKRPRMSVSGPGITDRS</sequence>
<dbReference type="PANTHER" id="PTHR47843:SF3">
    <property type="entry name" value="BTB DOMAIN-CONTAINING PROTEIN"/>
    <property type="match status" value="1"/>
</dbReference>
<dbReference type="AlphaFoldDB" id="A0A3N4IMZ2"/>
<accession>A0A3N4IMZ2</accession>
<feature type="compositionally biased region" description="Low complexity" evidence="1">
    <location>
        <begin position="299"/>
        <end position="308"/>
    </location>
</feature>
<feature type="region of interest" description="Disordered" evidence="1">
    <location>
        <begin position="294"/>
        <end position="328"/>
    </location>
</feature>
<proteinExistence type="predicted"/>
<keyword evidence="4" id="KW-1185">Reference proteome</keyword>
<organism evidence="3 4">
    <name type="scientific">Ascobolus immersus RN42</name>
    <dbReference type="NCBI Taxonomy" id="1160509"/>
    <lineage>
        <taxon>Eukaryota</taxon>
        <taxon>Fungi</taxon>
        <taxon>Dikarya</taxon>
        <taxon>Ascomycota</taxon>
        <taxon>Pezizomycotina</taxon>
        <taxon>Pezizomycetes</taxon>
        <taxon>Pezizales</taxon>
        <taxon>Ascobolaceae</taxon>
        <taxon>Ascobolus</taxon>
    </lineage>
</organism>
<name>A0A3N4IMZ2_ASCIM</name>
<reference evidence="3 4" key="1">
    <citation type="journal article" date="2018" name="Nat. Ecol. Evol.">
        <title>Pezizomycetes genomes reveal the molecular basis of ectomycorrhizal truffle lifestyle.</title>
        <authorList>
            <person name="Murat C."/>
            <person name="Payen T."/>
            <person name="Noel B."/>
            <person name="Kuo A."/>
            <person name="Morin E."/>
            <person name="Chen J."/>
            <person name="Kohler A."/>
            <person name="Krizsan K."/>
            <person name="Balestrini R."/>
            <person name="Da Silva C."/>
            <person name="Montanini B."/>
            <person name="Hainaut M."/>
            <person name="Levati E."/>
            <person name="Barry K.W."/>
            <person name="Belfiori B."/>
            <person name="Cichocki N."/>
            <person name="Clum A."/>
            <person name="Dockter R.B."/>
            <person name="Fauchery L."/>
            <person name="Guy J."/>
            <person name="Iotti M."/>
            <person name="Le Tacon F."/>
            <person name="Lindquist E.A."/>
            <person name="Lipzen A."/>
            <person name="Malagnac F."/>
            <person name="Mello A."/>
            <person name="Molinier V."/>
            <person name="Miyauchi S."/>
            <person name="Poulain J."/>
            <person name="Riccioni C."/>
            <person name="Rubini A."/>
            <person name="Sitrit Y."/>
            <person name="Splivallo R."/>
            <person name="Traeger S."/>
            <person name="Wang M."/>
            <person name="Zifcakova L."/>
            <person name="Wipf D."/>
            <person name="Zambonelli A."/>
            <person name="Paolocci F."/>
            <person name="Nowrousian M."/>
            <person name="Ottonello S."/>
            <person name="Baldrian P."/>
            <person name="Spatafora J.W."/>
            <person name="Henrissat B."/>
            <person name="Nagy L.G."/>
            <person name="Aury J.M."/>
            <person name="Wincker P."/>
            <person name="Grigoriev I.V."/>
            <person name="Bonfante P."/>
            <person name="Martin F.M."/>
        </authorList>
    </citation>
    <scope>NUCLEOTIDE SEQUENCE [LARGE SCALE GENOMIC DNA]</scope>
    <source>
        <strain evidence="3 4">RN42</strain>
    </source>
</reference>
<feature type="compositionally biased region" description="Polar residues" evidence="1">
    <location>
        <begin position="8"/>
        <end position="18"/>
    </location>
</feature>
<dbReference type="CDD" id="cd18186">
    <property type="entry name" value="BTB_POZ_ZBTB_KLHL-like"/>
    <property type="match status" value="1"/>
</dbReference>